<keyword evidence="1" id="KW-0472">Membrane</keyword>
<keyword evidence="1" id="KW-1133">Transmembrane helix</keyword>
<dbReference type="PROSITE" id="PS51257">
    <property type="entry name" value="PROKAR_LIPOPROTEIN"/>
    <property type="match status" value="1"/>
</dbReference>
<feature type="transmembrane region" description="Helical" evidence="1">
    <location>
        <begin position="39"/>
        <end position="59"/>
    </location>
</feature>
<dbReference type="KEGG" id="muc:MuYL_1066"/>
<evidence type="ECO:0000256" key="1">
    <source>
        <dbReference type="SAM" id="Phobius"/>
    </source>
</evidence>
<feature type="transmembrane region" description="Helical" evidence="1">
    <location>
        <begin position="79"/>
        <end position="99"/>
    </location>
</feature>
<proteinExistence type="predicted"/>
<dbReference type="AlphaFoldDB" id="A0A223NT26"/>
<dbReference type="OrthoDB" id="1095931at2"/>
<feature type="transmembrane region" description="Helical" evidence="1">
    <location>
        <begin position="12"/>
        <end position="33"/>
    </location>
</feature>
<organism evidence="2 3">
    <name type="scientific">Mucilaginibacter xinganensis</name>
    <dbReference type="NCBI Taxonomy" id="1234841"/>
    <lineage>
        <taxon>Bacteria</taxon>
        <taxon>Pseudomonadati</taxon>
        <taxon>Bacteroidota</taxon>
        <taxon>Sphingobacteriia</taxon>
        <taxon>Sphingobacteriales</taxon>
        <taxon>Sphingobacteriaceae</taxon>
        <taxon>Mucilaginibacter</taxon>
    </lineage>
</organism>
<dbReference type="RefSeq" id="WP_094569494.1">
    <property type="nucleotide sequence ID" value="NZ_CP022743.1"/>
</dbReference>
<reference evidence="2 3" key="1">
    <citation type="submission" date="2017-08" db="EMBL/GenBank/DDBJ databases">
        <title>Complete genome sequence of Mucilaginibacter sp. strain BJC16-A31.</title>
        <authorList>
            <consortium name="Henan University of Science and Technology"/>
            <person name="You X."/>
        </authorList>
    </citation>
    <scope>NUCLEOTIDE SEQUENCE [LARGE SCALE GENOMIC DNA]</scope>
    <source>
        <strain evidence="2 3">BJC16-A31</strain>
    </source>
</reference>
<name>A0A223NT26_9SPHI</name>
<dbReference type="EMBL" id="CP022743">
    <property type="protein sequence ID" value="ASU32966.1"/>
    <property type="molecule type" value="Genomic_DNA"/>
</dbReference>
<dbReference type="Proteomes" id="UP000215002">
    <property type="component" value="Chromosome"/>
</dbReference>
<gene>
    <name evidence="2" type="ORF">MuYL_1066</name>
</gene>
<sequence length="100" mass="11700">MRTLKLITRFYSGIFLANFLVTLSCIGIIGFYGVLAHKLMGILFWYKIISIGMIFSTAVYYKKREMYYYQNLGVSKIKLLIATSLFDFMLWLVVVIIAYR</sequence>
<keyword evidence="3" id="KW-1185">Reference proteome</keyword>
<keyword evidence="1" id="KW-0812">Transmembrane</keyword>
<evidence type="ECO:0000313" key="3">
    <source>
        <dbReference type="Proteomes" id="UP000215002"/>
    </source>
</evidence>
<evidence type="ECO:0000313" key="2">
    <source>
        <dbReference type="EMBL" id="ASU32966.1"/>
    </source>
</evidence>
<protein>
    <submittedName>
        <fullName evidence="2">Uncharacterized protein</fullName>
    </submittedName>
</protein>
<accession>A0A223NT26</accession>